<reference evidence="1" key="1">
    <citation type="submission" date="2017-08" db="EMBL/GenBank/DDBJ databases">
        <authorList>
            <person name="Polle J.E."/>
            <person name="Barry K."/>
            <person name="Cushman J."/>
            <person name="Schmutz J."/>
            <person name="Tran D."/>
            <person name="Hathwaick L.T."/>
            <person name="Yim W.C."/>
            <person name="Jenkins J."/>
            <person name="Mckie-Krisberg Z.M."/>
            <person name="Prochnik S."/>
            <person name="Lindquist E."/>
            <person name="Dockter R.B."/>
            <person name="Adam C."/>
            <person name="Molina H."/>
            <person name="Bunkerborg J."/>
            <person name="Jin E."/>
            <person name="Buchheim M."/>
            <person name="Magnuson J."/>
        </authorList>
    </citation>
    <scope>NUCLEOTIDE SEQUENCE</scope>
    <source>
        <strain evidence="1">CCAP 19/18</strain>
    </source>
</reference>
<sequence length="49" mass="5435">MRPHIKKHRAGQKGHVDAKILREDQLQTLNARLNALSRCSLGAGSDMVI</sequence>
<dbReference type="EMBL" id="MU069450">
    <property type="protein sequence ID" value="KAF5843020.1"/>
    <property type="molecule type" value="Genomic_DNA"/>
</dbReference>
<proteinExistence type="predicted"/>
<accession>A0ABQ7H839</accession>
<organism evidence="1 2">
    <name type="scientific">Dunaliella salina</name>
    <name type="common">Green alga</name>
    <name type="synonym">Protococcus salinus</name>
    <dbReference type="NCBI Taxonomy" id="3046"/>
    <lineage>
        <taxon>Eukaryota</taxon>
        <taxon>Viridiplantae</taxon>
        <taxon>Chlorophyta</taxon>
        <taxon>core chlorophytes</taxon>
        <taxon>Chlorophyceae</taxon>
        <taxon>CS clade</taxon>
        <taxon>Chlamydomonadales</taxon>
        <taxon>Dunaliellaceae</taxon>
        <taxon>Dunaliella</taxon>
    </lineage>
</organism>
<evidence type="ECO:0000313" key="2">
    <source>
        <dbReference type="Proteomes" id="UP000815325"/>
    </source>
</evidence>
<dbReference type="Proteomes" id="UP000815325">
    <property type="component" value="Unassembled WGS sequence"/>
</dbReference>
<gene>
    <name evidence="1" type="ORF">DUNSADRAFT_3149</name>
</gene>
<protein>
    <recommendedName>
        <fullName evidence="3">Encoded protein</fullName>
    </recommendedName>
</protein>
<comment type="caution">
    <text evidence="1">The sequence shown here is derived from an EMBL/GenBank/DDBJ whole genome shotgun (WGS) entry which is preliminary data.</text>
</comment>
<evidence type="ECO:0000313" key="1">
    <source>
        <dbReference type="EMBL" id="KAF5843020.1"/>
    </source>
</evidence>
<keyword evidence="2" id="KW-1185">Reference proteome</keyword>
<name>A0ABQ7H839_DUNSA</name>
<evidence type="ECO:0008006" key="3">
    <source>
        <dbReference type="Google" id="ProtNLM"/>
    </source>
</evidence>